<evidence type="ECO:0000313" key="1">
    <source>
        <dbReference type="EMBL" id="GCE05097.1"/>
    </source>
</evidence>
<keyword evidence="2" id="KW-1185">Reference proteome</keyword>
<evidence type="ECO:0000313" key="2">
    <source>
        <dbReference type="Proteomes" id="UP000287224"/>
    </source>
</evidence>
<name>A0A401ZDZ2_9CHLR</name>
<gene>
    <name evidence="1" type="ORF">KDAU_24260</name>
</gene>
<protein>
    <submittedName>
        <fullName evidence="1">Uncharacterized protein</fullName>
    </submittedName>
</protein>
<comment type="caution">
    <text evidence="1">The sequence shown here is derived from an EMBL/GenBank/DDBJ whole genome shotgun (WGS) entry which is preliminary data.</text>
</comment>
<accession>A0A401ZDZ2</accession>
<dbReference type="EMBL" id="BIFQ01000001">
    <property type="protein sequence ID" value="GCE05097.1"/>
    <property type="molecule type" value="Genomic_DNA"/>
</dbReference>
<organism evidence="1 2">
    <name type="scientific">Dictyobacter aurantiacus</name>
    <dbReference type="NCBI Taxonomy" id="1936993"/>
    <lineage>
        <taxon>Bacteria</taxon>
        <taxon>Bacillati</taxon>
        <taxon>Chloroflexota</taxon>
        <taxon>Ktedonobacteria</taxon>
        <taxon>Ktedonobacterales</taxon>
        <taxon>Dictyobacteraceae</taxon>
        <taxon>Dictyobacter</taxon>
    </lineage>
</organism>
<sequence length="91" mass="10539">MHMLDLAPNRIQALEAVLAVSAPISQSYVVERYYPVRVRHLFFVMYCYTENDKRGISLHYGRRTGRPVTFARHSDALRLCEVLNGQREVDA</sequence>
<reference evidence="2" key="1">
    <citation type="submission" date="2018-12" db="EMBL/GenBank/DDBJ databases">
        <title>Tengunoibacter tsumagoiensis gen. nov., sp. nov., Dictyobacter kobayashii sp. nov., D. alpinus sp. nov., and D. joshuensis sp. nov. and description of Dictyobacteraceae fam. nov. within the order Ktedonobacterales isolated from Tengu-no-mugimeshi.</title>
        <authorList>
            <person name="Wang C.M."/>
            <person name="Zheng Y."/>
            <person name="Sakai Y."/>
            <person name="Toyoda A."/>
            <person name="Minakuchi Y."/>
            <person name="Abe K."/>
            <person name="Yokota A."/>
            <person name="Yabe S."/>
        </authorList>
    </citation>
    <scope>NUCLEOTIDE SEQUENCE [LARGE SCALE GENOMIC DNA]</scope>
    <source>
        <strain evidence="2">S-27</strain>
    </source>
</reference>
<dbReference type="AlphaFoldDB" id="A0A401ZDZ2"/>
<proteinExistence type="predicted"/>
<dbReference type="Proteomes" id="UP000287224">
    <property type="component" value="Unassembled WGS sequence"/>
</dbReference>